<proteinExistence type="inferred from homology"/>
<keyword evidence="2 3" id="KW-0175">Coiled coil</keyword>
<keyword evidence="5" id="KW-1185">Reference proteome</keyword>
<dbReference type="PANTHER" id="PTHR32054:SF33">
    <property type="entry name" value="WEB FAMILY PLANT PROTEIN"/>
    <property type="match status" value="1"/>
</dbReference>
<dbReference type="EMBL" id="JBGMDY010000006">
    <property type="protein sequence ID" value="KAL2331529.1"/>
    <property type="molecule type" value="Genomic_DNA"/>
</dbReference>
<organism evidence="4 5">
    <name type="scientific">Flemingia macrophylla</name>
    <dbReference type="NCBI Taxonomy" id="520843"/>
    <lineage>
        <taxon>Eukaryota</taxon>
        <taxon>Viridiplantae</taxon>
        <taxon>Streptophyta</taxon>
        <taxon>Embryophyta</taxon>
        <taxon>Tracheophyta</taxon>
        <taxon>Spermatophyta</taxon>
        <taxon>Magnoliopsida</taxon>
        <taxon>eudicotyledons</taxon>
        <taxon>Gunneridae</taxon>
        <taxon>Pentapetalae</taxon>
        <taxon>rosids</taxon>
        <taxon>fabids</taxon>
        <taxon>Fabales</taxon>
        <taxon>Fabaceae</taxon>
        <taxon>Papilionoideae</taxon>
        <taxon>50 kb inversion clade</taxon>
        <taxon>NPAAA clade</taxon>
        <taxon>indigoferoid/millettioid clade</taxon>
        <taxon>Phaseoleae</taxon>
        <taxon>Flemingia</taxon>
    </lineage>
</organism>
<evidence type="ECO:0000256" key="1">
    <source>
        <dbReference type="ARBA" id="ARBA00005485"/>
    </source>
</evidence>
<gene>
    <name evidence="4" type="ORF">Fmac_019110</name>
</gene>
<dbReference type="PANTHER" id="PTHR32054">
    <property type="entry name" value="HEAVY CHAIN, PUTATIVE, EXPRESSED-RELATED-RELATED"/>
    <property type="match status" value="1"/>
</dbReference>
<evidence type="ECO:0000313" key="4">
    <source>
        <dbReference type="EMBL" id="KAL2331529.1"/>
    </source>
</evidence>
<dbReference type="Proteomes" id="UP001603857">
    <property type="component" value="Unassembled WGS sequence"/>
</dbReference>
<comment type="similarity">
    <text evidence="1">Belongs to the WEB family.</text>
</comment>
<reference evidence="4 5" key="1">
    <citation type="submission" date="2024-08" db="EMBL/GenBank/DDBJ databases">
        <title>Insights into the chromosomal genome structure of Flemingia macrophylla.</title>
        <authorList>
            <person name="Ding Y."/>
            <person name="Zhao Y."/>
            <person name="Bi W."/>
            <person name="Wu M."/>
            <person name="Zhao G."/>
            <person name="Gong Y."/>
            <person name="Li W."/>
            <person name="Zhang P."/>
        </authorList>
    </citation>
    <scope>NUCLEOTIDE SEQUENCE [LARGE SCALE GENOMIC DNA]</scope>
    <source>
        <strain evidence="4">DYQJB</strain>
        <tissue evidence="4">Leaf</tissue>
    </source>
</reference>
<accession>A0ABD1M6X0</accession>
<protein>
    <submittedName>
        <fullName evidence="4">Uncharacterized protein</fullName>
    </submittedName>
</protein>
<comment type="caution">
    <text evidence="4">The sequence shown here is derived from an EMBL/GenBank/DDBJ whole genome shotgun (WGS) entry which is preliminary data.</text>
</comment>
<sequence length="225" mass="25847">MDVVRLLTSELKEATKTLEDIAEEKNSLKKLMFSLRKYLKQVQKEQGEVKKNKHAAEALAANLISAKIQKLQLETEGARREAEEMKRKAQELKQEAERARAMVEEVEKKLELVLVEAKDAKTAKQRVVKEINILSEVGRVPNSKFNGMIKMSNEDFEAMKTKAKECEDLVEKKEAIVMAELQQIYARKIEVDRKRQANSEVNDLVGEDVRRVGYTNPFLFEIPEV</sequence>
<evidence type="ECO:0000256" key="3">
    <source>
        <dbReference type="SAM" id="Coils"/>
    </source>
</evidence>
<dbReference type="AlphaFoldDB" id="A0ABD1M6X0"/>
<name>A0ABD1M6X0_9FABA</name>
<feature type="coiled-coil region" evidence="3">
    <location>
        <begin position="56"/>
        <end position="123"/>
    </location>
</feature>
<feature type="coiled-coil region" evidence="3">
    <location>
        <begin position="4"/>
        <end position="31"/>
    </location>
</feature>
<evidence type="ECO:0000313" key="5">
    <source>
        <dbReference type="Proteomes" id="UP001603857"/>
    </source>
</evidence>
<evidence type="ECO:0000256" key="2">
    <source>
        <dbReference type="ARBA" id="ARBA00023054"/>
    </source>
</evidence>